<dbReference type="RefSeq" id="WP_088254880.1">
    <property type="nucleotide sequence ID" value="NZ_NIDE01000005.1"/>
</dbReference>
<gene>
    <name evidence="1" type="ORF">FRUB_03669</name>
</gene>
<dbReference type="InterPro" id="IPR023159">
    <property type="entry name" value="SO1590-like_sf"/>
</dbReference>
<name>A0A225DJF0_9BACT</name>
<proteinExistence type="predicted"/>
<dbReference type="InterPro" id="IPR021607">
    <property type="entry name" value="DUF3224"/>
</dbReference>
<comment type="caution">
    <text evidence="1">The sequence shown here is derived from an EMBL/GenBank/DDBJ whole genome shotgun (WGS) entry which is preliminary data.</text>
</comment>
<dbReference type="SUPFAM" id="SSF159238">
    <property type="entry name" value="SO1590-like"/>
    <property type="match status" value="1"/>
</dbReference>
<organism evidence="1 2">
    <name type="scientific">Fimbriiglobus ruber</name>
    <dbReference type="NCBI Taxonomy" id="1908690"/>
    <lineage>
        <taxon>Bacteria</taxon>
        <taxon>Pseudomonadati</taxon>
        <taxon>Planctomycetota</taxon>
        <taxon>Planctomycetia</taxon>
        <taxon>Gemmatales</taxon>
        <taxon>Gemmataceae</taxon>
        <taxon>Fimbriiglobus</taxon>
    </lineage>
</organism>
<keyword evidence="2" id="KW-1185">Reference proteome</keyword>
<evidence type="ECO:0008006" key="3">
    <source>
        <dbReference type="Google" id="ProtNLM"/>
    </source>
</evidence>
<evidence type="ECO:0000313" key="2">
    <source>
        <dbReference type="Proteomes" id="UP000214646"/>
    </source>
</evidence>
<dbReference type="EMBL" id="NIDE01000005">
    <property type="protein sequence ID" value="OWK41591.1"/>
    <property type="molecule type" value="Genomic_DNA"/>
</dbReference>
<accession>A0A225DJF0</accession>
<dbReference type="AlphaFoldDB" id="A0A225DJF0"/>
<dbReference type="Proteomes" id="UP000214646">
    <property type="component" value="Unassembled WGS sequence"/>
</dbReference>
<dbReference type="Pfam" id="PF11528">
    <property type="entry name" value="DUF3224"/>
    <property type="match status" value="1"/>
</dbReference>
<protein>
    <recommendedName>
        <fullName evidence="3">DUF3224 domain-containing protein</fullName>
    </recommendedName>
</protein>
<dbReference type="Gene3D" id="2.40.350.10">
    <property type="entry name" value="SO1590-like"/>
    <property type="match status" value="1"/>
</dbReference>
<reference evidence="2" key="1">
    <citation type="submission" date="2017-06" db="EMBL/GenBank/DDBJ databases">
        <title>Genome analysis of Fimbriiglobus ruber SP5, the first member of the order Planctomycetales with confirmed chitinolytic capability.</title>
        <authorList>
            <person name="Ravin N.V."/>
            <person name="Rakitin A.L."/>
            <person name="Ivanova A.A."/>
            <person name="Beletsky A.V."/>
            <person name="Kulichevskaya I.S."/>
            <person name="Mardanov A.V."/>
            <person name="Dedysh S.N."/>
        </authorList>
    </citation>
    <scope>NUCLEOTIDE SEQUENCE [LARGE SCALE GENOMIC DNA]</scope>
    <source>
        <strain evidence="2">SP5</strain>
    </source>
</reference>
<evidence type="ECO:0000313" key="1">
    <source>
        <dbReference type="EMBL" id="OWK41591.1"/>
    </source>
</evidence>
<sequence length="133" mass="14158">MANKVRGSFEVKLDPLPTYNTTEGNLLGHLSIDKQFHGELEATSKGEMLSAGTAVKGSAGYVAIERVTGTLGGRTGAFVLQHSATMNRGEPQLLITVVPDSGTGELTGLTGRMGIEITQGKHFYDFEYTLPAE</sequence>
<dbReference type="OrthoDB" id="69764at2"/>